<comment type="caution">
    <text evidence="1">The sequence shown here is derived from an EMBL/GenBank/DDBJ whole genome shotgun (WGS) entry which is preliminary data.</text>
</comment>
<evidence type="ECO:0000313" key="2">
    <source>
        <dbReference type="Proteomes" id="UP000235145"/>
    </source>
</evidence>
<dbReference type="AlphaFoldDB" id="A0A9R1XMC2"/>
<dbReference type="EMBL" id="NBSK02000003">
    <property type="protein sequence ID" value="KAJ0218199.1"/>
    <property type="molecule type" value="Genomic_DNA"/>
</dbReference>
<dbReference type="PANTHER" id="PTHR46890:SF50">
    <property type="entry name" value="RNA-DIRECTED DNA POLYMERASE, EUKARYOTA, REVERSE TRANSCRIPTASE ZINC-BINDING DOMAIN PROTEIN-RELATED"/>
    <property type="match status" value="1"/>
</dbReference>
<name>A0A9R1XMC2_LACSA</name>
<evidence type="ECO:0008006" key="3">
    <source>
        <dbReference type="Google" id="ProtNLM"/>
    </source>
</evidence>
<protein>
    <recommendedName>
        <fullName evidence="3">Reverse transcriptase domain-containing protein</fullName>
    </recommendedName>
</protein>
<organism evidence="1 2">
    <name type="scientific">Lactuca sativa</name>
    <name type="common">Garden lettuce</name>
    <dbReference type="NCBI Taxonomy" id="4236"/>
    <lineage>
        <taxon>Eukaryota</taxon>
        <taxon>Viridiplantae</taxon>
        <taxon>Streptophyta</taxon>
        <taxon>Embryophyta</taxon>
        <taxon>Tracheophyta</taxon>
        <taxon>Spermatophyta</taxon>
        <taxon>Magnoliopsida</taxon>
        <taxon>eudicotyledons</taxon>
        <taxon>Gunneridae</taxon>
        <taxon>Pentapetalae</taxon>
        <taxon>asterids</taxon>
        <taxon>campanulids</taxon>
        <taxon>Asterales</taxon>
        <taxon>Asteraceae</taxon>
        <taxon>Cichorioideae</taxon>
        <taxon>Cichorieae</taxon>
        <taxon>Lactucinae</taxon>
        <taxon>Lactuca</taxon>
    </lineage>
</organism>
<dbReference type="InterPro" id="IPR052343">
    <property type="entry name" value="Retrotransposon-Effector_Assoc"/>
</dbReference>
<reference evidence="1 2" key="1">
    <citation type="journal article" date="2017" name="Nat. Commun.">
        <title>Genome assembly with in vitro proximity ligation data and whole-genome triplication in lettuce.</title>
        <authorList>
            <person name="Reyes-Chin-Wo S."/>
            <person name="Wang Z."/>
            <person name="Yang X."/>
            <person name="Kozik A."/>
            <person name="Arikit S."/>
            <person name="Song C."/>
            <person name="Xia L."/>
            <person name="Froenicke L."/>
            <person name="Lavelle D.O."/>
            <person name="Truco M.J."/>
            <person name="Xia R."/>
            <person name="Zhu S."/>
            <person name="Xu C."/>
            <person name="Xu H."/>
            <person name="Xu X."/>
            <person name="Cox K."/>
            <person name="Korf I."/>
            <person name="Meyers B.C."/>
            <person name="Michelmore R.W."/>
        </authorList>
    </citation>
    <scope>NUCLEOTIDE SEQUENCE [LARGE SCALE GENOMIC DNA]</scope>
    <source>
        <strain evidence="2">cv. Salinas</strain>
        <tissue evidence="1">Seedlings</tissue>
    </source>
</reference>
<dbReference type="Proteomes" id="UP000235145">
    <property type="component" value="Unassembled WGS sequence"/>
</dbReference>
<proteinExistence type="predicted"/>
<keyword evidence="2" id="KW-1185">Reference proteome</keyword>
<sequence length="303" mass="35123">MSAGVNHVVIDAWNQFMGYGTPDAYLAAKLRFLKELIKKWRKEEGKKETKVFSDTKNMVNELEKLAEFRPLTTMETMYLKQKAKIKWTVDGDENTKFFHGYINNKNMRNLLHGVMINSHWTTEVNEIKEVVFKFYERKFKEDHVSRPKLINSRIESPFSLEEVKAAIWQCKSEKAPGPNGYSFKFFKILWDIIKYDVMNCVRYLEELGSLSLPTNNKIISKILSTRMKTVIGGIINDLDSILAQMGFGNKWRMWIRGCLKSFRAPVIINDAPTKEFSISKGVRQGDHCNTRVSSLGIYIELIV</sequence>
<gene>
    <name evidence="1" type="ORF">LSAT_V11C300109140</name>
</gene>
<accession>A0A9R1XMC2</accession>
<evidence type="ECO:0000313" key="1">
    <source>
        <dbReference type="EMBL" id="KAJ0218199.1"/>
    </source>
</evidence>
<dbReference type="PANTHER" id="PTHR46890">
    <property type="entry name" value="NON-LTR RETROLELEMENT REVERSE TRANSCRIPTASE-LIKE PROTEIN-RELATED"/>
    <property type="match status" value="1"/>
</dbReference>